<accession>A0A2G9URB8</accession>
<proteinExistence type="predicted"/>
<dbReference type="GO" id="GO:0006644">
    <property type="term" value="P:phospholipid metabolic process"/>
    <property type="evidence" value="ECO:0007669"/>
    <property type="project" value="InterPro"/>
</dbReference>
<dbReference type="GO" id="GO:0050482">
    <property type="term" value="P:arachidonate secretion"/>
    <property type="evidence" value="ECO:0007669"/>
    <property type="project" value="InterPro"/>
</dbReference>
<evidence type="ECO:0000256" key="1">
    <source>
        <dbReference type="SAM" id="MobiDB-lite"/>
    </source>
</evidence>
<dbReference type="Proteomes" id="UP000230423">
    <property type="component" value="Unassembled WGS sequence"/>
</dbReference>
<evidence type="ECO:0008006" key="4">
    <source>
        <dbReference type="Google" id="ProtNLM"/>
    </source>
</evidence>
<sequence length="131" mass="14291">MHLSAVSGDISEDVNKCCIKHDNCYAYQMGKKFCDDEFCNCLDVATKEEQKCNRLESPQFCNAVRLFGHMAYVLAGRGPRPVTEGASVSSPEQDEHDYESTVTYGTTAGISVSSTTTEIPMSDWTTGGTGE</sequence>
<dbReference type="InterPro" id="IPR053322">
    <property type="entry name" value="PLA2-like"/>
</dbReference>
<dbReference type="AlphaFoldDB" id="A0A2G9URB8"/>
<dbReference type="OrthoDB" id="5781547at2759"/>
<name>A0A2G9URB8_TELCI</name>
<keyword evidence="3" id="KW-1185">Reference proteome</keyword>
<gene>
    <name evidence="2" type="ORF">TELCIR_05286</name>
</gene>
<feature type="region of interest" description="Disordered" evidence="1">
    <location>
        <begin position="80"/>
        <end position="100"/>
    </location>
</feature>
<dbReference type="SUPFAM" id="SSF48619">
    <property type="entry name" value="Phospholipase A2, PLA2"/>
    <property type="match status" value="1"/>
</dbReference>
<evidence type="ECO:0000313" key="3">
    <source>
        <dbReference type="Proteomes" id="UP000230423"/>
    </source>
</evidence>
<reference evidence="2 3" key="1">
    <citation type="submission" date="2015-09" db="EMBL/GenBank/DDBJ databases">
        <title>Draft genome of the parasitic nematode Teladorsagia circumcincta isolate WARC Sus (inbred).</title>
        <authorList>
            <person name="Mitreva M."/>
        </authorList>
    </citation>
    <scope>NUCLEOTIDE SEQUENCE [LARGE SCALE GENOMIC DNA]</scope>
    <source>
        <strain evidence="2 3">S</strain>
    </source>
</reference>
<dbReference type="PANTHER" id="PTHR34228">
    <property type="entry name" value="PROTEIN CBG09474-RELATED"/>
    <property type="match status" value="1"/>
</dbReference>
<protein>
    <recommendedName>
        <fullName evidence="4">Phospholipase A2</fullName>
    </recommendedName>
</protein>
<evidence type="ECO:0000313" key="2">
    <source>
        <dbReference type="EMBL" id="PIO72767.1"/>
    </source>
</evidence>
<organism evidence="2 3">
    <name type="scientific">Teladorsagia circumcincta</name>
    <name type="common">Brown stomach worm</name>
    <name type="synonym">Ostertagia circumcincta</name>
    <dbReference type="NCBI Taxonomy" id="45464"/>
    <lineage>
        <taxon>Eukaryota</taxon>
        <taxon>Metazoa</taxon>
        <taxon>Ecdysozoa</taxon>
        <taxon>Nematoda</taxon>
        <taxon>Chromadorea</taxon>
        <taxon>Rhabditida</taxon>
        <taxon>Rhabditina</taxon>
        <taxon>Rhabditomorpha</taxon>
        <taxon>Strongyloidea</taxon>
        <taxon>Trichostrongylidae</taxon>
        <taxon>Teladorsagia</taxon>
    </lineage>
</organism>
<dbReference type="EMBL" id="KZ345601">
    <property type="protein sequence ID" value="PIO72767.1"/>
    <property type="molecule type" value="Genomic_DNA"/>
</dbReference>
<dbReference type="InterPro" id="IPR036444">
    <property type="entry name" value="PLipase_A2_dom_sf"/>
</dbReference>
<dbReference type="Gene3D" id="1.20.90.10">
    <property type="entry name" value="Phospholipase A2 domain"/>
    <property type="match status" value="1"/>
</dbReference>
<dbReference type="GO" id="GO:0004623">
    <property type="term" value="F:phospholipase A2 activity"/>
    <property type="evidence" value="ECO:0007669"/>
    <property type="project" value="InterPro"/>
</dbReference>